<name>A0A4Y3QJV0_MICTE</name>
<organism evidence="2 3">
    <name type="scientific">Microbacterium testaceum</name>
    <name type="common">Aureobacterium testaceum</name>
    <name type="synonym">Brevibacterium testaceum</name>
    <dbReference type="NCBI Taxonomy" id="2033"/>
    <lineage>
        <taxon>Bacteria</taxon>
        <taxon>Bacillati</taxon>
        <taxon>Actinomycetota</taxon>
        <taxon>Actinomycetes</taxon>
        <taxon>Micrococcales</taxon>
        <taxon>Microbacteriaceae</taxon>
        <taxon>Microbacterium</taxon>
    </lineage>
</organism>
<gene>
    <name evidence="2" type="ORF">MTE01_13160</name>
</gene>
<proteinExistence type="predicted"/>
<dbReference type="GeneID" id="57144012"/>
<sequence length="118" mass="12581">MATDCQFDSRTRDQGQEHGSGPLRATIGDDAAHFLAFGVDERAQRFSERHGFPPVGGTLLVPGTGLRRAADAARFDDVETHIRAARVERPIGRRSGAVGATVATFSSPAVLRPLDDPA</sequence>
<evidence type="ECO:0000313" key="3">
    <source>
        <dbReference type="Proteomes" id="UP000319525"/>
    </source>
</evidence>
<reference evidence="2 3" key="1">
    <citation type="submission" date="2019-06" db="EMBL/GenBank/DDBJ databases">
        <title>Whole genome shotgun sequence of Microbacterium testaceum NBRC 12675.</title>
        <authorList>
            <person name="Hosoyama A."/>
            <person name="Uohara A."/>
            <person name="Ohji S."/>
            <person name="Ichikawa N."/>
        </authorList>
    </citation>
    <scope>NUCLEOTIDE SEQUENCE [LARGE SCALE GENOMIC DNA]</scope>
    <source>
        <strain evidence="2 3">NBRC 12675</strain>
    </source>
</reference>
<dbReference type="Proteomes" id="UP000319525">
    <property type="component" value="Unassembled WGS sequence"/>
</dbReference>
<evidence type="ECO:0000313" key="2">
    <source>
        <dbReference type="EMBL" id="GEB45371.1"/>
    </source>
</evidence>
<comment type="caution">
    <text evidence="2">The sequence shown here is derived from an EMBL/GenBank/DDBJ whole genome shotgun (WGS) entry which is preliminary data.</text>
</comment>
<feature type="region of interest" description="Disordered" evidence="1">
    <location>
        <begin position="1"/>
        <end position="25"/>
    </location>
</feature>
<feature type="compositionally biased region" description="Basic and acidic residues" evidence="1">
    <location>
        <begin position="7"/>
        <end position="16"/>
    </location>
</feature>
<accession>A0A4Y3QJV0</accession>
<dbReference type="AlphaFoldDB" id="A0A4Y3QJV0"/>
<evidence type="ECO:0000256" key="1">
    <source>
        <dbReference type="SAM" id="MobiDB-lite"/>
    </source>
</evidence>
<protein>
    <submittedName>
        <fullName evidence="2">Uncharacterized protein</fullName>
    </submittedName>
</protein>
<dbReference type="EMBL" id="BJML01000003">
    <property type="protein sequence ID" value="GEB45371.1"/>
    <property type="molecule type" value="Genomic_DNA"/>
</dbReference>
<dbReference type="RefSeq" id="WP_141376423.1">
    <property type="nucleotide sequence ID" value="NZ_BJML01000003.1"/>
</dbReference>